<feature type="chain" id="PRO_5044192949" evidence="1">
    <location>
        <begin position="19"/>
        <end position="161"/>
    </location>
</feature>
<organism evidence="2 3">
    <name type="scientific">Emiliania huxleyi (strain CCMP1516)</name>
    <dbReference type="NCBI Taxonomy" id="280463"/>
    <lineage>
        <taxon>Eukaryota</taxon>
        <taxon>Haptista</taxon>
        <taxon>Haptophyta</taxon>
        <taxon>Prymnesiophyceae</taxon>
        <taxon>Isochrysidales</taxon>
        <taxon>Noelaerhabdaceae</taxon>
        <taxon>Emiliania</taxon>
    </lineage>
</organism>
<keyword evidence="1" id="KW-0732">Signal</keyword>
<name>A0A0D3KPC5_EMIH1</name>
<accession>A0A0D3KPC5</accession>
<dbReference type="EnsemblProtists" id="EOD37610">
    <property type="protein sequence ID" value="EOD37610"/>
    <property type="gene ID" value="EMIHUDRAFT_454816"/>
</dbReference>
<dbReference type="PaxDb" id="2903-EOD37610"/>
<evidence type="ECO:0000256" key="1">
    <source>
        <dbReference type="SAM" id="SignalP"/>
    </source>
</evidence>
<keyword evidence="3" id="KW-1185">Reference proteome</keyword>
<reference evidence="2" key="2">
    <citation type="submission" date="2024-10" db="UniProtKB">
        <authorList>
            <consortium name="EnsemblProtists"/>
        </authorList>
    </citation>
    <scope>IDENTIFICATION</scope>
</reference>
<evidence type="ECO:0000313" key="3">
    <source>
        <dbReference type="Proteomes" id="UP000013827"/>
    </source>
</evidence>
<dbReference type="GeneID" id="17282878"/>
<protein>
    <submittedName>
        <fullName evidence="2">Uncharacterized protein</fullName>
    </submittedName>
</protein>
<dbReference type="Proteomes" id="UP000013827">
    <property type="component" value="Unassembled WGS sequence"/>
</dbReference>
<dbReference type="AlphaFoldDB" id="A0A0D3KPC5"/>
<dbReference type="RefSeq" id="XP_005790039.1">
    <property type="nucleotide sequence ID" value="XM_005789982.1"/>
</dbReference>
<sequence length="161" mass="17368">MTFLRICVTALLASLAAATREPAEPEGPPTQLLETSDLVNTRWELLVVPREEGWLPSDDFLAEVTLLADGSVVWGGAVGGPGTGGRWTLNGETLEIIRTTPLGLVSGRDYYMSNALAEVTSGLQLALRGVIRSYNAIYPVAVVADFVAVRAPPFMRPMRRL</sequence>
<dbReference type="KEGG" id="ehx:EMIHUDRAFT_454816"/>
<feature type="signal peptide" evidence="1">
    <location>
        <begin position="1"/>
        <end position="18"/>
    </location>
</feature>
<proteinExistence type="predicted"/>
<dbReference type="HOGENOM" id="CLU_1646902_0_0_1"/>
<evidence type="ECO:0000313" key="2">
    <source>
        <dbReference type="EnsemblProtists" id="EOD37610"/>
    </source>
</evidence>
<reference evidence="3" key="1">
    <citation type="journal article" date="2013" name="Nature">
        <title>Pan genome of the phytoplankton Emiliania underpins its global distribution.</title>
        <authorList>
            <person name="Read B.A."/>
            <person name="Kegel J."/>
            <person name="Klute M.J."/>
            <person name="Kuo A."/>
            <person name="Lefebvre S.C."/>
            <person name="Maumus F."/>
            <person name="Mayer C."/>
            <person name="Miller J."/>
            <person name="Monier A."/>
            <person name="Salamov A."/>
            <person name="Young J."/>
            <person name="Aguilar M."/>
            <person name="Claverie J.M."/>
            <person name="Frickenhaus S."/>
            <person name="Gonzalez K."/>
            <person name="Herman E.K."/>
            <person name="Lin Y.C."/>
            <person name="Napier J."/>
            <person name="Ogata H."/>
            <person name="Sarno A.F."/>
            <person name="Shmutz J."/>
            <person name="Schroeder D."/>
            <person name="de Vargas C."/>
            <person name="Verret F."/>
            <person name="von Dassow P."/>
            <person name="Valentin K."/>
            <person name="Van de Peer Y."/>
            <person name="Wheeler G."/>
            <person name="Dacks J.B."/>
            <person name="Delwiche C.F."/>
            <person name="Dyhrman S.T."/>
            <person name="Glockner G."/>
            <person name="John U."/>
            <person name="Richards T."/>
            <person name="Worden A.Z."/>
            <person name="Zhang X."/>
            <person name="Grigoriev I.V."/>
            <person name="Allen A.E."/>
            <person name="Bidle K."/>
            <person name="Borodovsky M."/>
            <person name="Bowler C."/>
            <person name="Brownlee C."/>
            <person name="Cock J.M."/>
            <person name="Elias M."/>
            <person name="Gladyshev V.N."/>
            <person name="Groth M."/>
            <person name="Guda C."/>
            <person name="Hadaegh A."/>
            <person name="Iglesias-Rodriguez M.D."/>
            <person name="Jenkins J."/>
            <person name="Jones B.M."/>
            <person name="Lawson T."/>
            <person name="Leese F."/>
            <person name="Lindquist E."/>
            <person name="Lobanov A."/>
            <person name="Lomsadze A."/>
            <person name="Malik S.B."/>
            <person name="Marsh M.E."/>
            <person name="Mackinder L."/>
            <person name="Mock T."/>
            <person name="Mueller-Roeber B."/>
            <person name="Pagarete A."/>
            <person name="Parker M."/>
            <person name="Probert I."/>
            <person name="Quesneville H."/>
            <person name="Raines C."/>
            <person name="Rensing S.A."/>
            <person name="Riano-Pachon D.M."/>
            <person name="Richier S."/>
            <person name="Rokitta S."/>
            <person name="Shiraiwa Y."/>
            <person name="Soanes D.M."/>
            <person name="van der Giezen M."/>
            <person name="Wahlund T.M."/>
            <person name="Williams B."/>
            <person name="Wilson W."/>
            <person name="Wolfe G."/>
            <person name="Wurch L.L."/>
        </authorList>
    </citation>
    <scope>NUCLEOTIDE SEQUENCE</scope>
</reference>